<gene>
    <name evidence="2" type="ORF">HPB48_021654</name>
</gene>
<name>A0A9J6GSR3_HAELO</name>
<evidence type="ECO:0000256" key="1">
    <source>
        <dbReference type="SAM" id="MobiDB-lite"/>
    </source>
</evidence>
<dbReference type="EMBL" id="JABSTR010000008">
    <property type="protein sequence ID" value="KAH9378525.1"/>
    <property type="molecule type" value="Genomic_DNA"/>
</dbReference>
<feature type="region of interest" description="Disordered" evidence="1">
    <location>
        <begin position="36"/>
        <end position="62"/>
    </location>
</feature>
<reference evidence="2 3" key="1">
    <citation type="journal article" date="2020" name="Cell">
        <title>Large-Scale Comparative Analyses of Tick Genomes Elucidate Their Genetic Diversity and Vector Capacities.</title>
        <authorList>
            <consortium name="Tick Genome and Microbiome Consortium (TIGMIC)"/>
            <person name="Jia N."/>
            <person name="Wang J."/>
            <person name="Shi W."/>
            <person name="Du L."/>
            <person name="Sun Y."/>
            <person name="Zhan W."/>
            <person name="Jiang J.F."/>
            <person name="Wang Q."/>
            <person name="Zhang B."/>
            <person name="Ji P."/>
            <person name="Bell-Sakyi L."/>
            <person name="Cui X.M."/>
            <person name="Yuan T.T."/>
            <person name="Jiang B.G."/>
            <person name="Yang W.F."/>
            <person name="Lam T.T."/>
            <person name="Chang Q.C."/>
            <person name="Ding S.J."/>
            <person name="Wang X.J."/>
            <person name="Zhu J.G."/>
            <person name="Ruan X.D."/>
            <person name="Zhao L."/>
            <person name="Wei J.T."/>
            <person name="Ye R.Z."/>
            <person name="Que T.C."/>
            <person name="Du C.H."/>
            <person name="Zhou Y.H."/>
            <person name="Cheng J.X."/>
            <person name="Dai P.F."/>
            <person name="Guo W.B."/>
            <person name="Han X.H."/>
            <person name="Huang E.J."/>
            <person name="Li L.F."/>
            <person name="Wei W."/>
            <person name="Gao Y.C."/>
            <person name="Liu J.Z."/>
            <person name="Shao H.Z."/>
            <person name="Wang X."/>
            <person name="Wang C.C."/>
            <person name="Yang T.C."/>
            <person name="Huo Q.B."/>
            <person name="Li W."/>
            <person name="Chen H.Y."/>
            <person name="Chen S.E."/>
            <person name="Zhou L.G."/>
            <person name="Ni X.B."/>
            <person name="Tian J.H."/>
            <person name="Sheng Y."/>
            <person name="Liu T."/>
            <person name="Pan Y.S."/>
            <person name="Xia L.Y."/>
            <person name="Li J."/>
            <person name="Zhao F."/>
            <person name="Cao W.C."/>
        </authorList>
    </citation>
    <scope>NUCLEOTIDE SEQUENCE [LARGE SCALE GENOMIC DNA]</scope>
    <source>
        <strain evidence="2">HaeL-2018</strain>
    </source>
</reference>
<keyword evidence="3" id="KW-1185">Reference proteome</keyword>
<evidence type="ECO:0000313" key="3">
    <source>
        <dbReference type="Proteomes" id="UP000821853"/>
    </source>
</evidence>
<protein>
    <submittedName>
        <fullName evidence="2">Uncharacterized protein</fullName>
    </submittedName>
</protein>
<dbReference type="Proteomes" id="UP000821853">
    <property type="component" value="Unassembled WGS sequence"/>
</dbReference>
<accession>A0A9J6GSR3</accession>
<comment type="caution">
    <text evidence="2">The sequence shown here is derived from an EMBL/GenBank/DDBJ whole genome shotgun (WGS) entry which is preliminary data.</text>
</comment>
<dbReference type="VEuPathDB" id="VectorBase:HLOH_059974"/>
<sequence length="256" mass="27361">MWHLVETAAGLRVGRKPAGKVRSRLRTPLCDRARKSCESHGRATLTHGKHEERKPASKASPAVRKVREIAALRCACCPRRNVRAQSAGRRSGNVVYGRRRSRVFATVQVPLTGACPRVGARPVSAVARPGWSLPRGLRGAHFPPPVGRRDGRGSKGTSTTLSPAVEVTCPSLRRRHAGVIPRRARKVRHPVQAPWASPGCREARTMTPSGNGAENPLGKLVVSCCPGWSRGGGLAGEKPLRAGLFSRGGAIVVCGE</sequence>
<feature type="region of interest" description="Disordered" evidence="1">
    <location>
        <begin position="136"/>
        <end position="161"/>
    </location>
</feature>
<feature type="region of interest" description="Disordered" evidence="1">
    <location>
        <begin position="183"/>
        <end position="212"/>
    </location>
</feature>
<organism evidence="2 3">
    <name type="scientific">Haemaphysalis longicornis</name>
    <name type="common">Bush tick</name>
    <dbReference type="NCBI Taxonomy" id="44386"/>
    <lineage>
        <taxon>Eukaryota</taxon>
        <taxon>Metazoa</taxon>
        <taxon>Ecdysozoa</taxon>
        <taxon>Arthropoda</taxon>
        <taxon>Chelicerata</taxon>
        <taxon>Arachnida</taxon>
        <taxon>Acari</taxon>
        <taxon>Parasitiformes</taxon>
        <taxon>Ixodida</taxon>
        <taxon>Ixodoidea</taxon>
        <taxon>Ixodidae</taxon>
        <taxon>Haemaphysalinae</taxon>
        <taxon>Haemaphysalis</taxon>
    </lineage>
</organism>
<proteinExistence type="predicted"/>
<evidence type="ECO:0000313" key="2">
    <source>
        <dbReference type="EMBL" id="KAH9378525.1"/>
    </source>
</evidence>
<dbReference type="AlphaFoldDB" id="A0A9J6GSR3"/>